<evidence type="ECO:0000313" key="2">
    <source>
        <dbReference type="Proteomes" id="UP000649617"/>
    </source>
</evidence>
<gene>
    <name evidence="1" type="ORF">SPIL2461_LOCUS642</name>
</gene>
<protein>
    <submittedName>
        <fullName evidence="1">Uncharacterized protein</fullName>
    </submittedName>
</protein>
<proteinExistence type="predicted"/>
<keyword evidence="2" id="KW-1185">Reference proteome</keyword>
<dbReference type="OrthoDB" id="445971at2759"/>
<comment type="caution">
    <text evidence="1">The sequence shown here is derived from an EMBL/GenBank/DDBJ whole genome shotgun (WGS) entry which is preliminary data.</text>
</comment>
<dbReference type="EMBL" id="CAJNIZ010000538">
    <property type="protein sequence ID" value="CAE7168767.1"/>
    <property type="molecule type" value="Genomic_DNA"/>
</dbReference>
<organism evidence="1 2">
    <name type="scientific">Symbiodinium pilosum</name>
    <name type="common">Dinoflagellate</name>
    <dbReference type="NCBI Taxonomy" id="2952"/>
    <lineage>
        <taxon>Eukaryota</taxon>
        <taxon>Sar</taxon>
        <taxon>Alveolata</taxon>
        <taxon>Dinophyceae</taxon>
        <taxon>Suessiales</taxon>
        <taxon>Symbiodiniaceae</taxon>
        <taxon>Symbiodinium</taxon>
    </lineage>
</organism>
<reference evidence="1" key="1">
    <citation type="submission" date="2021-02" db="EMBL/GenBank/DDBJ databases">
        <authorList>
            <person name="Dougan E. K."/>
            <person name="Rhodes N."/>
            <person name="Thang M."/>
            <person name="Chan C."/>
        </authorList>
    </citation>
    <scope>NUCLEOTIDE SEQUENCE</scope>
</reference>
<evidence type="ECO:0000313" key="1">
    <source>
        <dbReference type="EMBL" id="CAE7168767.1"/>
    </source>
</evidence>
<name>A0A812IP00_SYMPI</name>
<dbReference type="Proteomes" id="UP000649617">
    <property type="component" value="Unassembled WGS sequence"/>
</dbReference>
<sequence length="117" mass="13059">VYMINEQLCRASDECYPPLQLQVEFQQQKVLNVEFKCEKDKILASCRGMSGDVLAEVSLERNETLRGLHKKVLQGLYEQQPDTPAGLSVTIMDAASGQLLSPPPRSTEPDVKLLDLL</sequence>
<dbReference type="AlphaFoldDB" id="A0A812IP00"/>
<feature type="non-terminal residue" evidence="1">
    <location>
        <position position="1"/>
    </location>
</feature>
<accession>A0A812IP00</accession>